<name>A0ACC0M2X5_RHOML</name>
<gene>
    <name evidence="1" type="ORF">RHMOL_Rhmol10G0149800</name>
</gene>
<accession>A0ACC0M2X5</accession>
<evidence type="ECO:0000313" key="2">
    <source>
        <dbReference type="Proteomes" id="UP001062846"/>
    </source>
</evidence>
<keyword evidence="2" id="KW-1185">Reference proteome</keyword>
<organism evidence="1 2">
    <name type="scientific">Rhododendron molle</name>
    <name type="common">Chinese azalea</name>
    <name type="synonym">Azalea mollis</name>
    <dbReference type="NCBI Taxonomy" id="49168"/>
    <lineage>
        <taxon>Eukaryota</taxon>
        <taxon>Viridiplantae</taxon>
        <taxon>Streptophyta</taxon>
        <taxon>Embryophyta</taxon>
        <taxon>Tracheophyta</taxon>
        <taxon>Spermatophyta</taxon>
        <taxon>Magnoliopsida</taxon>
        <taxon>eudicotyledons</taxon>
        <taxon>Gunneridae</taxon>
        <taxon>Pentapetalae</taxon>
        <taxon>asterids</taxon>
        <taxon>Ericales</taxon>
        <taxon>Ericaceae</taxon>
        <taxon>Ericoideae</taxon>
        <taxon>Rhodoreae</taxon>
        <taxon>Rhododendron</taxon>
    </lineage>
</organism>
<dbReference type="EMBL" id="CM046397">
    <property type="protein sequence ID" value="KAI8535111.1"/>
    <property type="molecule type" value="Genomic_DNA"/>
</dbReference>
<comment type="caution">
    <text evidence="1">The sequence shown here is derived from an EMBL/GenBank/DDBJ whole genome shotgun (WGS) entry which is preliminary data.</text>
</comment>
<reference evidence="1" key="1">
    <citation type="submission" date="2022-02" db="EMBL/GenBank/DDBJ databases">
        <title>Plant Genome Project.</title>
        <authorList>
            <person name="Zhang R.-G."/>
        </authorList>
    </citation>
    <scope>NUCLEOTIDE SEQUENCE</scope>
    <source>
        <strain evidence="1">AT1</strain>
    </source>
</reference>
<protein>
    <submittedName>
        <fullName evidence="1">Uncharacterized protein</fullName>
    </submittedName>
</protein>
<proteinExistence type="predicted"/>
<evidence type="ECO:0000313" key="1">
    <source>
        <dbReference type="EMBL" id="KAI8535111.1"/>
    </source>
</evidence>
<dbReference type="Proteomes" id="UP001062846">
    <property type="component" value="Chromosome 10"/>
</dbReference>
<sequence length="123" mass="14338">MVFCKLGEIMTAWLPSVFFGDYYPLQFAYVKAPQTSVSQIFAVYFHLLLQEENIDKIIVHMKRLTWEIPKIQGSLQPIGLKILQIMLNLQNSNLMPVAVQHLDDVRLLVLDSNGFEKMYSWFE</sequence>